<keyword evidence="4" id="KW-1133">Transmembrane helix</keyword>
<dbReference type="AlphaFoldDB" id="A0A1Y1IN85"/>
<dbReference type="InterPro" id="IPR036890">
    <property type="entry name" value="HATPase_C_sf"/>
</dbReference>
<feature type="region of interest" description="Disordered" evidence="3">
    <location>
        <begin position="1"/>
        <end position="20"/>
    </location>
</feature>
<protein>
    <recommendedName>
        <fullName evidence="9">Histidine kinase</fullName>
    </recommendedName>
</protein>
<dbReference type="CDD" id="cd18773">
    <property type="entry name" value="PDC1_HK_sensor"/>
    <property type="match status" value="1"/>
</dbReference>
<sequence length="637" mass="71026">MKTLGTPSTQEAPPSGETLQGSRYFTSAGFQSASNLSLSFVRTGNSIIEYTRNATDAPNITGYEVSYDSGRASPIPTNFIATPPLQYREWYVRAVAQQDRAIVTPLLSVLGYPTVIVSYAISDSTDTLRGAVNLGLDVSFVLSTLASRNRTDFSTTYVTIRQSGDLLPLTQSPNFTQFVNAYNSTDPFVSESARKLGNALYDEKDYNLQIRLRGRRYFVGVKKLLNNVDLTMVVLMPRDYFFARVDHDRTVTIGVFCAAMALWAVFALVVSIAFFRLRKRERILRAAAKHEEEQHKLKQILLTRLSHELRTPMTVVMGLLEELQNDCKQEDLMENVNLLKKTSIDMLHLLDGILVLAKNEAGKTNVEKQLFDLKAELKAALAAIAPLLTPQGVTTSLKYDEHMAKEFVGDRRVLRQILDNLLNNAAKFTDHGRIEIEVAGNPVKTDDRLLGGDITVDSSSSQGTCFRFSVSLGVPSASIRRSEVVSETMKNDDSPLEGIRVLVAEDTRLISKILERFLLKEGARATMSEDGKAALDIYCERPFDYDIILMDLQMPRLDGYEATRQIRKLETDGALPGRVPIVALTAHAMENDAIKCREVGMNDYIRKPISRETMLSTILSLARSKRLSSSRSNILNP</sequence>
<dbReference type="InterPro" id="IPR036097">
    <property type="entry name" value="HisK_dim/P_sf"/>
</dbReference>
<gene>
    <name evidence="7" type="ORF">KFL_006650050</name>
</gene>
<dbReference type="Gene3D" id="1.10.287.130">
    <property type="match status" value="1"/>
</dbReference>
<dbReference type="SMART" id="SM00388">
    <property type="entry name" value="HisKA"/>
    <property type="match status" value="1"/>
</dbReference>
<organism evidence="7 8">
    <name type="scientific">Klebsormidium nitens</name>
    <name type="common">Green alga</name>
    <name type="synonym">Ulothrix nitens</name>
    <dbReference type="NCBI Taxonomy" id="105231"/>
    <lineage>
        <taxon>Eukaryota</taxon>
        <taxon>Viridiplantae</taxon>
        <taxon>Streptophyta</taxon>
        <taxon>Klebsormidiophyceae</taxon>
        <taxon>Klebsormidiales</taxon>
        <taxon>Klebsormidiaceae</taxon>
        <taxon>Klebsormidium</taxon>
    </lineage>
</organism>
<feature type="modified residue" description="4-aspartylphosphate" evidence="2">
    <location>
        <position position="551"/>
    </location>
</feature>
<keyword evidence="8" id="KW-1185">Reference proteome</keyword>
<feature type="transmembrane region" description="Helical" evidence="4">
    <location>
        <begin position="253"/>
        <end position="275"/>
    </location>
</feature>
<dbReference type="OMA" id="GICADEK"/>
<evidence type="ECO:0000256" key="1">
    <source>
        <dbReference type="ARBA" id="ARBA00022553"/>
    </source>
</evidence>
<accession>A0A1Y1IN85</accession>
<dbReference type="PROSITE" id="PS50110">
    <property type="entry name" value="RESPONSE_REGULATORY"/>
    <property type="match status" value="1"/>
</dbReference>
<dbReference type="SMART" id="SM00448">
    <property type="entry name" value="REC"/>
    <property type="match status" value="1"/>
</dbReference>
<reference evidence="7 8" key="1">
    <citation type="journal article" date="2014" name="Nat. Commun.">
        <title>Klebsormidium flaccidum genome reveals primary factors for plant terrestrial adaptation.</title>
        <authorList>
            <person name="Hori K."/>
            <person name="Maruyama F."/>
            <person name="Fujisawa T."/>
            <person name="Togashi T."/>
            <person name="Yamamoto N."/>
            <person name="Seo M."/>
            <person name="Sato S."/>
            <person name="Yamada T."/>
            <person name="Mori H."/>
            <person name="Tajima N."/>
            <person name="Moriyama T."/>
            <person name="Ikeuchi M."/>
            <person name="Watanabe M."/>
            <person name="Wada H."/>
            <person name="Kobayashi K."/>
            <person name="Saito M."/>
            <person name="Masuda T."/>
            <person name="Sasaki-Sekimoto Y."/>
            <person name="Mashiguchi K."/>
            <person name="Awai K."/>
            <person name="Shimojima M."/>
            <person name="Masuda S."/>
            <person name="Iwai M."/>
            <person name="Nobusawa T."/>
            <person name="Narise T."/>
            <person name="Kondo S."/>
            <person name="Saito H."/>
            <person name="Sato R."/>
            <person name="Murakawa M."/>
            <person name="Ihara Y."/>
            <person name="Oshima-Yamada Y."/>
            <person name="Ohtaka K."/>
            <person name="Satoh M."/>
            <person name="Sonobe K."/>
            <person name="Ishii M."/>
            <person name="Ohtani R."/>
            <person name="Kanamori-Sato M."/>
            <person name="Honoki R."/>
            <person name="Miyazaki D."/>
            <person name="Mochizuki H."/>
            <person name="Umetsu J."/>
            <person name="Higashi K."/>
            <person name="Shibata D."/>
            <person name="Kamiya Y."/>
            <person name="Sato N."/>
            <person name="Nakamura Y."/>
            <person name="Tabata S."/>
            <person name="Ida S."/>
            <person name="Kurokawa K."/>
            <person name="Ohta H."/>
        </authorList>
    </citation>
    <scope>NUCLEOTIDE SEQUENCE [LARGE SCALE GENOMIC DNA]</scope>
    <source>
        <strain evidence="7 8">NIES-2285</strain>
    </source>
</reference>
<evidence type="ECO:0000256" key="2">
    <source>
        <dbReference type="PROSITE-ProRule" id="PRU00169"/>
    </source>
</evidence>
<dbReference type="PROSITE" id="PS50109">
    <property type="entry name" value="HIS_KIN"/>
    <property type="match status" value="1"/>
</dbReference>
<dbReference type="SUPFAM" id="SSF55874">
    <property type="entry name" value="ATPase domain of HSP90 chaperone/DNA topoisomerase II/histidine kinase"/>
    <property type="match status" value="1"/>
</dbReference>
<evidence type="ECO:0000259" key="5">
    <source>
        <dbReference type="PROSITE" id="PS50109"/>
    </source>
</evidence>
<dbReference type="GO" id="GO:0000155">
    <property type="term" value="F:phosphorelay sensor kinase activity"/>
    <property type="evidence" value="ECO:0007669"/>
    <property type="project" value="InterPro"/>
</dbReference>
<keyword evidence="4" id="KW-0472">Membrane</keyword>
<dbReference type="CDD" id="cd00082">
    <property type="entry name" value="HisKA"/>
    <property type="match status" value="1"/>
</dbReference>
<dbReference type="Proteomes" id="UP000054558">
    <property type="component" value="Unassembled WGS sequence"/>
</dbReference>
<feature type="domain" description="Histidine kinase" evidence="5">
    <location>
        <begin position="304"/>
        <end position="451"/>
    </location>
</feature>
<dbReference type="Pfam" id="PF00512">
    <property type="entry name" value="HisKA"/>
    <property type="match status" value="1"/>
</dbReference>
<evidence type="ECO:0008006" key="9">
    <source>
        <dbReference type="Google" id="ProtNLM"/>
    </source>
</evidence>
<evidence type="ECO:0000259" key="6">
    <source>
        <dbReference type="PROSITE" id="PS50110"/>
    </source>
</evidence>
<evidence type="ECO:0000313" key="7">
    <source>
        <dbReference type="EMBL" id="GAQ90631.1"/>
    </source>
</evidence>
<dbReference type="OrthoDB" id="550524at2759"/>
<proteinExistence type="predicted"/>
<dbReference type="PANTHER" id="PTHR45339:SF5">
    <property type="entry name" value="HISTIDINE KINASE"/>
    <property type="match status" value="1"/>
</dbReference>
<feature type="domain" description="Response regulatory" evidence="6">
    <location>
        <begin position="500"/>
        <end position="622"/>
    </location>
</feature>
<dbReference type="InterPro" id="IPR011006">
    <property type="entry name" value="CheY-like_superfamily"/>
</dbReference>
<keyword evidence="1 2" id="KW-0597">Phosphoprotein</keyword>
<evidence type="ECO:0000313" key="8">
    <source>
        <dbReference type="Proteomes" id="UP000054558"/>
    </source>
</evidence>
<dbReference type="SUPFAM" id="SSF52172">
    <property type="entry name" value="CheY-like"/>
    <property type="match status" value="1"/>
</dbReference>
<dbReference type="EMBL" id="DF237614">
    <property type="protein sequence ID" value="GAQ90631.1"/>
    <property type="molecule type" value="Genomic_DNA"/>
</dbReference>
<evidence type="ECO:0000256" key="4">
    <source>
        <dbReference type="SAM" id="Phobius"/>
    </source>
</evidence>
<dbReference type="Pfam" id="PF00072">
    <property type="entry name" value="Response_reg"/>
    <property type="match status" value="1"/>
</dbReference>
<evidence type="ECO:0000256" key="3">
    <source>
        <dbReference type="SAM" id="MobiDB-lite"/>
    </source>
</evidence>
<name>A0A1Y1IN85_KLENI</name>
<dbReference type="Gene3D" id="3.30.565.10">
    <property type="entry name" value="Histidine kinase-like ATPase, C-terminal domain"/>
    <property type="match status" value="1"/>
</dbReference>
<dbReference type="Gene3D" id="3.40.50.2300">
    <property type="match status" value="1"/>
</dbReference>
<dbReference type="CDD" id="cd17546">
    <property type="entry name" value="REC_hyHK_CKI1_RcsC-like"/>
    <property type="match status" value="1"/>
</dbReference>
<dbReference type="STRING" id="105231.A0A1Y1IN85"/>
<dbReference type="InterPro" id="IPR005467">
    <property type="entry name" value="His_kinase_dom"/>
</dbReference>
<dbReference type="InterPro" id="IPR003661">
    <property type="entry name" value="HisK_dim/P_dom"/>
</dbReference>
<dbReference type="SUPFAM" id="SSF47384">
    <property type="entry name" value="Homodimeric domain of signal transducing histidine kinase"/>
    <property type="match status" value="1"/>
</dbReference>
<dbReference type="InterPro" id="IPR001789">
    <property type="entry name" value="Sig_transdc_resp-reg_receiver"/>
</dbReference>
<dbReference type="PANTHER" id="PTHR45339">
    <property type="entry name" value="HYBRID SIGNAL TRANSDUCTION HISTIDINE KINASE J"/>
    <property type="match status" value="1"/>
</dbReference>
<keyword evidence="4" id="KW-0812">Transmembrane</keyword>